<sequence length="73" mass="8178">MQKFLRQAIGTAYEAPVRNRHFDPVDTRSDSEIFGPAPKFASGSVAAISRCNRIRTPLRSNGHNFPLGYRNCL</sequence>
<proteinExistence type="predicted"/>
<reference evidence="1" key="1">
    <citation type="submission" date="2017-07" db="EMBL/GenBank/DDBJ databases">
        <title>Taro Niue Genome Assembly and Annotation.</title>
        <authorList>
            <person name="Atibalentja N."/>
            <person name="Keating K."/>
            <person name="Fields C.J."/>
        </authorList>
    </citation>
    <scope>NUCLEOTIDE SEQUENCE</scope>
    <source>
        <strain evidence="1">Niue_2</strain>
        <tissue evidence="1">Leaf</tissue>
    </source>
</reference>
<dbReference type="EMBL" id="NMUH01005583">
    <property type="protein sequence ID" value="MQM13155.1"/>
    <property type="molecule type" value="Genomic_DNA"/>
</dbReference>
<keyword evidence="2" id="KW-1185">Reference proteome</keyword>
<evidence type="ECO:0000313" key="2">
    <source>
        <dbReference type="Proteomes" id="UP000652761"/>
    </source>
</evidence>
<dbReference type="AlphaFoldDB" id="A0A843X548"/>
<dbReference type="Proteomes" id="UP000652761">
    <property type="component" value="Unassembled WGS sequence"/>
</dbReference>
<organism evidence="1 2">
    <name type="scientific">Colocasia esculenta</name>
    <name type="common">Wild taro</name>
    <name type="synonym">Arum esculentum</name>
    <dbReference type="NCBI Taxonomy" id="4460"/>
    <lineage>
        <taxon>Eukaryota</taxon>
        <taxon>Viridiplantae</taxon>
        <taxon>Streptophyta</taxon>
        <taxon>Embryophyta</taxon>
        <taxon>Tracheophyta</taxon>
        <taxon>Spermatophyta</taxon>
        <taxon>Magnoliopsida</taxon>
        <taxon>Liliopsida</taxon>
        <taxon>Araceae</taxon>
        <taxon>Aroideae</taxon>
        <taxon>Colocasieae</taxon>
        <taxon>Colocasia</taxon>
    </lineage>
</organism>
<protein>
    <submittedName>
        <fullName evidence="1">Uncharacterized protein</fullName>
    </submittedName>
</protein>
<name>A0A843X548_COLES</name>
<accession>A0A843X548</accession>
<evidence type="ECO:0000313" key="1">
    <source>
        <dbReference type="EMBL" id="MQM13155.1"/>
    </source>
</evidence>
<comment type="caution">
    <text evidence="1">The sequence shown here is derived from an EMBL/GenBank/DDBJ whole genome shotgun (WGS) entry which is preliminary data.</text>
</comment>
<gene>
    <name evidence="1" type="ORF">Taro_046076</name>
</gene>